<dbReference type="Proteomes" id="UP000306985">
    <property type="component" value="Unassembled WGS sequence"/>
</dbReference>
<keyword evidence="2" id="KW-1185">Reference proteome</keyword>
<dbReference type="AlphaFoldDB" id="A0A4U6QMI6"/>
<gene>
    <name evidence="1" type="ORF">FDO65_09975</name>
</gene>
<evidence type="ECO:0000313" key="1">
    <source>
        <dbReference type="EMBL" id="TKV61844.1"/>
    </source>
</evidence>
<proteinExistence type="predicted"/>
<reference evidence="1 2" key="1">
    <citation type="submission" date="2019-05" db="EMBL/GenBank/DDBJ databases">
        <title>Nakamurella sp. N5BH11, whole genome shotgun sequence.</title>
        <authorList>
            <person name="Tuo L."/>
        </authorList>
    </citation>
    <scope>NUCLEOTIDE SEQUENCE [LARGE SCALE GENOMIC DNA]</scope>
    <source>
        <strain evidence="1 2">N5BH11</strain>
    </source>
</reference>
<dbReference type="RefSeq" id="WP_137449149.1">
    <property type="nucleotide sequence ID" value="NZ_SZZH01000001.1"/>
</dbReference>
<name>A0A4U6QMI6_9ACTN</name>
<protein>
    <submittedName>
        <fullName evidence="1">Uncharacterized protein</fullName>
    </submittedName>
</protein>
<dbReference type="EMBL" id="SZZH01000001">
    <property type="protein sequence ID" value="TKV61844.1"/>
    <property type="molecule type" value="Genomic_DNA"/>
</dbReference>
<evidence type="ECO:0000313" key="2">
    <source>
        <dbReference type="Proteomes" id="UP000306985"/>
    </source>
</evidence>
<accession>A0A4U6QMI6</accession>
<sequence>MSGDPRVPVVVAAIDKLWAPWVEDSSSDRPVPPSDEDEAVAVLAALDAWVSAQLSASGMPSPRFVVLALVAKLSRTQAALHAALLAVQTGAEVPADVVASWERIVAGEIVPVSDGLSG</sequence>
<organism evidence="1 2">
    <name type="scientific">Nakamurella flava</name>
    <dbReference type="NCBI Taxonomy" id="2576308"/>
    <lineage>
        <taxon>Bacteria</taxon>
        <taxon>Bacillati</taxon>
        <taxon>Actinomycetota</taxon>
        <taxon>Actinomycetes</taxon>
        <taxon>Nakamurellales</taxon>
        <taxon>Nakamurellaceae</taxon>
        <taxon>Nakamurella</taxon>
    </lineage>
</organism>
<comment type="caution">
    <text evidence="1">The sequence shown here is derived from an EMBL/GenBank/DDBJ whole genome shotgun (WGS) entry which is preliminary data.</text>
</comment>